<keyword evidence="3" id="KW-0238">DNA-binding</keyword>
<dbReference type="Pfam" id="PF07716">
    <property type="entry name" value="bZIP_2"/>
    <property type="match status" value="1"/>
</dbReference>
<evidence type="ECO:0000256" key="6">
    <source>
        <dbReference type="SAM" id="Coils"/>
    </source>
</evidence>
<evidence type="ECO:0000313" key="10">
    <source>
        <dbReference type="Proteomes" id="UP000799118"/>
    </source>
</evidence>
<name>A0A6A4HE24_9AGAR</name>
<feature type="domain" description="BZIP" evidence="8">
    <location>
        <begin position="230"/>
        <end position="284"/>
    </location>
</feature>
<protein>
    <recommendedName>
        <fullName evidence="8">BZIP domain-containing protein</fullName>
    </recommendedName>
</protein>
<feature type="region of interest" description="Disordered" evidence="7">
    <location>
        <begin position="296"/>
        <end position="365"/>
    </location>
</feature>
<keyword evidence="2" id="KW-0805">Transcription regulation</keyword>
<dbReference type="CDD" id="cd14705">
    <property type="entry name" value="bZIP_Zip1"/>
    <property type="match status" value="1"/>
</dbReference>
<dbReference type="InterPro" id="IPR046347">
    <property type="entry name" value="bZIP_sf"/>
</dbReference>
<dbReference type="Proteomes" id="UP000799118">
    <property type="component" value="Unassembled WGS sequence"/>
</dbReference>
<dbReference type="PANTHER" id="PTHR13044:SF14">
    <property type="entry name" value="CRYPTOCEPHAL, ISOFORM A"/>
    <property type="match status" value="1"/>
</dbReference>
<feature type="region of interest" description="Disordered" evidence="7">
    <location>
        <begin position="199"/>
        <end position="240"/>
    </location>
</feature>
<dbReference type="Gene3D" id="1.20.5.170">
    <property type="match status" value="1"/>
</dbReference>
<feature type="compositionally biased region" description="Low complexity" evidence="7">
    <location>
        <begin position="41"/>
        <end position="57"/>
    </location>
</feature>
<organism evidence="9 10">
    <name type="scientific">Gymnopus androsaceus JB14</name>
    <dbReference type="NCBI Taxonomy" id="1447944"/>
    <lineage>
        <taxon>Eukaryota</taxon>
        <taxon>Fungi</taxon>
        <taxon>Dikarya</taxon>
        <taxon>Basidiomycota</taxon>
        <taxon>Agaricomycotina</taxon>
        <taxon>Agaricomycetes</taxon>
        <taxon>Agaricomycetidae</taxon>
        <taxon>Agaricales</taxon>
        <taxon>Marasmiineae</taxon>
        <taxon>Omphalotaceae</taxon>
        <taxon>Gymnopus</taxon>
    </lineage>
</organism>
<feature type="compositionally biased region" description="Low complexity" evidence="7">
    <location>
        <begin position="213"/>
        <end position="227"/>
    </location>
</feature>
<dbReference type="GO" id="GO:0005634">
    <property type="term" value="C:nucleus"/>
    <property type="evidence" value="ECO:0007669"/>
    <property type="project" value="UniProtKB-SubCell"/>
</dbReference>
<dbReference type="GO" id="GO:0001228">
    <property type="term" value="F:DNA-binding transcription activator activity, RNA polymerase II-specific"/>
    <property type="evidence" value="ECO:0007669"/>
    <property type="project" value="TreeGrafter"/>
</dbReference>
<keyword evidence="5" id="KW-0539">Nucleus</keyword>
<dbReference type="PROSITE" id="PS00036">
    <property type="entry name" value="BZIP_BASIC"/>
    <property type="match status" value="1"/>
</dbReference>
<evidence type="ECO:0000256" key="7">
    <source>
        <dbReference type="SAM" id="MobiDB-lite"/>
    </source>
</evidence>
<keyword evidence="4" id="KW-0804">Transcription</keyword>
<feature type="compositionally biased region" description="Acidic residues" evidence="7">
    <location>
        <begin position="336"/>
        <end position="346"/>
    </location>
</feature>
<evidence type="ECO:0000256" key="1">
    <source>
        <dbReference type="ARBA" id="ARBA00004123"/>
    </source>
</evidence>
<evidence type="ECO:0000256" key="4">
    <source>
        <dbReference type="ARBA" id="ARBA00023163"/>
    </source>
</evidence>
<accession>A0A6A4HE24</accession>
<dbReference type="SMART" id="SM00338">
    <property type="entry name" value="BRLZ"/>
    <property type="match status" value="1"/>
</dbReference>
<dbReference type="PROSITE" id="PS50217">
    <property type="entry name" value="BZIP"/>
    <property type="match status" value="1"/>
</dbReference>
<dbReference type="GO" id="GO:0000977">
    <property type="term" value="F:RNA polymerase II transcription regulatory region sequence-specific DNA binding"/>
    <property type="evidence" value="ECO:0007669"/>
    <property type="project" value="TreeGrafter"/>
</dbReference>
<evidence type="ECO:0000313" key="9">
    <source>
        <dbReference type="EMBL" id="KAE9395933.1"/>
    </source>
</evidence>
<dbReference type="OrthoDB" id="1939598at2759"/>
<dbReference type="AlphaFoldDB" id="A0A6A4HE24"/>
<feature type="region of interest" description="Disordered" evidence="7">
    <location>
        <begin position="36"/>
        <end position="77"/>
    </location>
</feature>
<reference evidence="9" key="1">
    <citation type="journal article" date="2019" name="Environ. Microbiol.">
        <title>Fungal ecological strategies reflected in gene transcription - a case study of two litter decomposers.</title>
        <authorList>
            <person name="Barbi F."/>
            <person name="Kohler A."/>
            <person name="Barry K."/>
            <person name="Baskaran P."/>
            <person name="Daum C."/>
            <person name="Fauchery L."/>
            <person name="Ihrmark K."/>
            <person name="Kuo A."/>
            <person name="LaButti K."/>
            <person name="Lipzen A."/>
            <person name="Morin E."/>
            <person name="Grigoriev I.V."/>
            <person name="Henrissat B."/>
            <person name="Lindahl B."/>
            <person name="Martin F."/>
        </authorList>
    </citation>
    <scope>NUCLEOTIDE SEQUENCE</scope>
    <source>
        <strain evidence="9">JB14</strain>
    </source>
</reference>
<dbReference type="EMBL" id="ML769522">
    <property type="protein sequence ID" value="KAE9395933.1"/>
    <property type="molecule type" value="Genomic_DNA"/>
</dbReference>
<gene>
    <name evidence="9" type="ORF">BT96DRAFT_997211</name>
</gene>
<dbReference type="SUPFAM" id="SSF57959">
    <property type="entry name" value="Leucine zipper domain"/>
    <property type="match status" value="1"/>
</dbReference>
<evidence type="ECO:0000259" key="8">
    <source>
        <dbReference type="PROSITE" id="PS50217"/>
    </source>
</evidence>
<evidence type="ECO:0000256" key="5">
    <source>
        <dbReference type="ARBA" id="ARBA00023242"/>
    </source>
</evidence>
<keyword evidence="6" id="KW-0175">Coiled coil</keyword>
<evidence type="ECO:0000256" key="3">
    <source>
        <dbReference type="ARBA" id="ARBA00023125"/>
    </source>
</evidence>
<sequence>MLSLNPEDRLPETLNPNIETELERWQKLIFSFDMDDDKSNNRASSSSSHNNASGSRNSRSRSHSVNQQGSPNIPFPANANVQDAVLLAQFAAGAGLPQPQTHDPSYGVLLALLQAQNSQHSSAPPFQLGMNPQQLYGQQAVQLPNFNPQTPSPPLQWPPAFNQQHHQSFPYNQTEMPQHSAGYASLPHINTNVSAGTSSATLASNAAPPPSATSPGSPGSSDAGDPSVTEDKRRRNTAASARFRIKKKQRNLNLERTVSDLTGRADELEREASDLRRENGWLKEIVMLKGSRLAGLDVSPQTLPKPPTEGDASFWGPGRGTSSLPTASSSKQQESEGSDSEDDSDEAREGSKGRKASSKGKERQK</sequence>
<dbReference type="PANTHER" id="PTHR13044">
    <property type="entry name" value="ACTIVATING TRANSCRIPTION FACTOR ATF 4/5"/>
    <property type="match status" value="1"/>
</dbReference>
<dbReference type="InterPro" id="IPR004827">
    <property type="entry name" value="bZIP"/>
</dbReference>
<comment type="subcellular location">
    <subcellularLocation>
        <location evidence="1">Nucleus</location>
    </subcellularLocation>
</comment>
<evidence type="ECO:0000256" key="2">
    <source>
        <dbReference type="ARBA" id="ARBA00023015"/>
    </source>
</evidence>
<feature type="coiled-coil region" evidence="6">
    <location>
        <begin position="251"/>
        <end position="285"/>
    </location>
</feature>
<keyword evidence="10" id="KW-1185">Reference proteome</keyword>
<proteinExistence type="predicted"/>